<evidence type="ECO:0000313" key="12">
    <source>
        <dbReference type="Proteomes" id="UP000186594"/>
    </source>
</evidence>
<dbReference type="OrthoDB" id="438545at2759"/>
<keyword evidence="6" id="KW-0029">Amino-acid transport</keyword>
<protein>
    <submittedName>
        <fullName evidence="11">Vacuolar amino acid transporter 5</fullName>
    </submittedName>
</protein>
<feature type="transmembrane region" description="Helical" evidence="9">
    <location>
        <begin position="352"/>
        <end position="370"/>
    </location>
</feature>
<evidence type="ECO:0000256" key="3">
    <source>
        <dbReference type="ARBA" id="ARBA00022448"/>
    </source>
</evidence>
<feature type="transmembrane region" description="Helical" evidence="9">
    <location>
        <begin position="376"/>
        <end position="398"/>
    </location>
</feature>
<feature type="domain" description="Amino acid transporter transmembrane" evidence="10">
    <location>
        <begin position="295"/>
        <end position="403"/>
    </location>
</feature>
<keyword evidence="4" id="KW-0926">Vacuole</keyword>
<keyword evidence="12" id="KW-1185">Reference proteome</keyword>
<comment type="similarity">
    <text evidence="2">Belongs to the amino acid/polyamine transporter 2 family.</text>
</comment>
<dbReference type="GO" id="GO:0005313">
    <property type="term" value="F:L-glutamate transmembrane transporter activity"/>
    <property type="evidence" value="ECO:0007669"/>
    <property type="project" value="EnsemblFungi"/>
</dbReference>
<keyword evidence="7 9" id="KW-1133">Transmembrane helix</keyword>
<dbReference type="PANTHER" id="PTHR22950">
    <property type="entry name" value="AMINO ACID TRANSPORTER"/>
    <property type="match status" value="1"/>
</dbReference>
<dbReference type="GO" id="GO:0090518">
    <property type="term" value="P:L-arginine transmembrane import into vacuole"/>
    <property type="evidence" value="ECO:0007669"/>
    <property type="project" value="EnsemblFungi"/>
</dbReference>
<dbReference type="GO" id="GO:0005302">
    <property type="term" value="F:L-tyrosine transmembrane transporter activity"/>
    <property type="evidence" value="ECO:0007669"/>
    <property type="project" value="EnsemblFungi"/>
</dbReference>
<evidence type="ECO:0000256" key="7">
    <source>
        <dbReference type="ARBA" id="ARBA00022989"/>
    </source>
</evidence>
<dbReference type="GO" id="GO:0015189">
    <property type="term" value="F:L-lysine transmembrane transporter activity"/>
    <property type="evidence" value="ECO:0007669"/>
    <property type="project" value="EnsemblFungi"/>
</dbReference>
<name>A0A1U7LSP6_NEOID</name>
<keyword evidence="8 9" id="KW-0472">Membrane</keyword>
<dbReference type="GO" id="GO:0090513">
    <property type="term" value="P:L-histidine transmembrane import into vacuole"/>
    <property type="evidence" value="ECO:0007669"/>
    <property type="project" value="EnsemblFungi"/>
</dbReference>
<dbReference type="Pfam" id="PF01490">
    <property type="entry name" value="Aa_trans"/>
    <property type="match status" value="2"/>
</dbReference>
<evidence type="ECO:0000256" key="2">
    <source>
        <dbReference type="ARBA" id="ARBA00008066"/>
    </source>
</evidence>
<feature type="transmembrane region" description="Helical" evidence="9">
    <location>
        <begin position="91"/>
        <end position="117"/>
    </location>
</feature>
<feature type="transmembrane region" description="Helical" evidence="9">
    <location>
        <begin position="170"/>
        <end position="188"/>
    </location>
</feature>
<comment type="subcellular location">
    <subcellularLocation>
        <location evidence="1">Vacuole membrane</location>
        <topology evidence="1">Multi-pass membrane protein</topology>
    </subcellularLocation>
</comment>
<keyword evidence="3" id="KW-0813">Transport</keyword>
<dbReference type="GO" id="GO:0090516">
    <property type="term" value="P:L-serine transmembrane import into vacuole"/>
    <property type="evidence" value="ECO:0007669"/>
    <property type="project" value="EnsemblFungi"/>
</dbReference>
<evidence type="ECO:0000256" key="9">
    <source>
        <dbReference type="SAM" id="Phobius"/>
    </source>
</evidence>
<dbReference type="Proteomes" id="UP000186594">
    <property type="component" value="Unassembled WGS sequence"/>
</dbReference>
<feature type="transmembrane region" description="Helical" evidence="9">
    <location>
        <begin position="142"/>
        <end position="158"/>
    </location>
</feature>
<feature type="transmembrane region" description="Helical" evidence="9">
    <location>
        <begin position="433"/>
        <end position="454"/>
    </location>
</feature>
<evidence type="ECO:0000259" key="10">
    <source>
        <dbReference type="Pfam" id="PF01490"/>
    </source>
</evidence>
<dbReference type="GO" id="GO:0015194">
    <property type="term" value="F:L-serine transmembrane transporter activity"/>
    <property type="evidence" value="ECO:0007669"/>
    <property type="project" value="EnsemblFungi"/>
</dbReference>
<feature type="transmembrane region" description="Helical" evidence="9">
    <location>
        <begin position="43"/>
        <end position="70"/>
    </location>
</feature>
<comment type="caution">
    <text evidence="11">The sequence shown here is derived from an EMBL/GenBank/DDBJ whole genome shotgun (WGS) entry which is preliminary data.</text>
</comment>
<keyword evidence="5 9" id="KW-0812">Transmembrane</keyword>
<dbReference type="AlphaFoldDB" id="A0A1U7LSP6"/>
<feature type="domain" description="Amino acid transporter transmembrane" evidence="10">
    <location>
        <begin position="19"/>
        <end position="227"/>
    </location>
</feature>
<dbReference type="GO" id="GO:0000329">
    <property type="term" value="C:fungal-type vacuole membrane"/>
    <property type="evidence" value="ECO:0007669"/>
    <property type="project" value="EnsemblFungi"/>
</dbReference>
<dbReference type="STRING" id="1198029.A0A1U7LSP6"/>
<dbReference type="GO" id="GO:0090514">
    <property type="term" value="P:L-tyrosine transmembrane import into vacuole"/>
    <property type="evidence" value="ECO:0007669"/>
    <property type="project" value="EnsemblFungi"/>
</dbReference>
<evidence type="ECO:0000256" key="6">
    <source>
        <dbReference type="ARBA" id="ARBA00022970"/>
    </source>
</evidence>
<reference evidence="11 12" key="1">
    <citation type="submission" date="2016-04" db="EMBL/GenBank/DDBJ databases">
        <title>Evolutionary innovation and constraint leading to complex multicellularity in the Ascomycota.</title>
        <authorList>
            <person name="Cisse O."/>
            <person name="Nguyen A."/>
            <person name="Hewitt D.A."/>
            <person name="Jedd G."/>
            <person name="Stajich J.E."/>
        </authorList>
    </citation>
    <scope>NUCLEOTIDE SEQUENCE [LARGE SCALE GENOMIC DNA]</scope>
    <source>
        <strain evidence="11 12">DAH-3</strain>
    </source>
</reference>
<feature type="transmembrane region" description="Helical" evidence="9">
    <location>
        <begin position="200"/>
        <end position="220"/>
    </location>
</feature>
<dbReference type="GO" id="GO:0061459">
    <property type="term" value="F:L-arginine transmembrane transporter activity"/>
    <property type="evidence" value="ECO:0007669"/>
    <property type="project" value="EnsemblFungi"/>
</dbReference>
<evidence type="ECO:0000313" key="11">
    <source>
        <dbReference type="EMBL" id="OLL25541.1"/>
    </source>
</evidence>
<dbReference type="InterPro" id="IPR013057">
    <property type="entry name" value="AA_transpt_TM"/>
</dbReference>
<dbReference type="OMA" id="DSIHHQR"/>
<dbReference type="GO" id="GO:0005290">
    <property type="term" value="F:L-histidine transmembrane transporter activity"/>
    <property type="evidence" value="ECO:0007669"/>
    <property type="project" value="EnsemblFungi"/>
</dbReference>
<evidence type="ECO:0000256" key="4">
    <source>
        <dbReference type="ARBA" id="ARBA00022554"/>
    </source>
</evidence>
<proteinExistence type="inferred from homology"/>
<dbReference type="GO" id="GO:0090517">
    <property type="term" value="P:L-lysine transmembrane import into vacuole"/>
    <property type="evidence" value="ECO:0007669"/>
    <property type="project" value="EnsemblFungi"/>
</dbReference>
<evidence type="ECO:0000256" key="8">
    <source>
        <dbReference type="ARBA" id="ARBA00023136"/>
    </source>
</evidence>
<dbReference type="PANTHER" id="PTHR22950:SF678">
    <property type="entry name" value="VACUOLAR AMINO ACID TRANSPORTER 5-RELATED"/>
    <property type="match status" value="1"/>
</dbReference>
<evidence type="ECO:0000256" key="5">
    <source>
        <dbReference type="ARBA" id="ARBA00022692"/>
    </source>
</evidence>
<accession>A0A1U7LSP6</accession>
<evidence type="ECO:0000256" key="1">
    <source>
        <dbReference type="ARBA" id="ARBA00004128"/>
    </source>
</evidence>
<organism evidence="11 12">
    <name type="scientific">Neolecta irregularis (strain DAH-3)</name>
    <dbReference type="NCBI Taxonomy" id="1198029"/>
    <lineage>
        <taxon>Eukaryota</taxon>
        <taxon>Fungi</taxon>
        <taxon>Dikarya</taxon>
        <taxon>Ascomycota</taxon>
        <taxon>Taphrinomycotina</taxon>
        <taxon>Neolectales</taxon>
        <taxon>Neolectaceae</taxon>
        <taxon>Neolecta</taxon>
    </lineage>
</organism>
<gene>
    <name evidence="11" type="ORF">NEOLI_002170</name>
</gene>
<dbReference type="EMBL" id="LXFE01000369">
    <property type="protein sequence ID" value="OLL25541.1"/>
    <property type="molecule type" value="Genomic_DNA"/>
</dbReference>
<dbReference type="GO" id="GO:0090515">
    <property type="term" value="P:L-glutamate transmembrane import into vacuole"/>
    <property type="evidence" value="ECO:0007669"/>
    <property type="project" value="EnsemblFungi"/>
</dbReference>
<sequence>MPSDIETCRVHHPTVDAVAGWCGSVVNMANTILGAGVLAMPHAIASTGIVFGVATIVFAGFTSAMGLYLLSRCATKAERGQASFFAIANKTYPSAAVIFDIAIALKTFGVGVSYLIIIGDLMPQISLSIAGLSDFPVFQDRQFWITACMMIIIPLSFLRRLDSLRYTSVIALISVGYLVCTVTAHYIIGDTIQDRGPINIIAWKGPVQFISAVPIFVFAYTCHQNVYYVTESRLTTDFLYCHKRDRYVDRSFGRPVSCCRPGRIFIFWRQRGWKYYLNVYGPSRVAAKTPDKPSLASTIGRTAIVLLVLFSFPLQAHPCRASLEHIIMWRPQMFLKSHNAATPRHTRSECRFALLTSIILVCSYAVSMTVTSLERVLAFVGATGSTAISFILPGLFYWKLMSPYELIGQHDEREDVDGPDCVYQKGQRGLRRVALFLAAYGVFVMVVTFTLNLVGVGLGH</sequence>